<feature type="compositionally biased region" description="Low complexity" evidence="1">
    <location>
        <begin position="28"/>
        <end position="38"/>
    </location>
</feature>
<sequence length="81" mass="9032">MSAGRAYEELNPLMDRLSLDQACRPVDPVEANPEPAAAVERHRSEPVRRRRLSITGIGASGEGDLSERVEDLLAERFDRTE</sequence>
<organism evidence="2 3">
    <name type="scientific">Sphaerisporangium siamense</name>
    <dbReference type="NCBI Taxonomy" id="795645"/>
    <lineage>
        <taxon>Bacteria</taxon>
        <taxon>Bacillati</taxon>
        <taxon>Actinomycetota</taxon>
        <taxon>Actinomycetes</taxon>
        <taxon>Streptosporangiales</taxon>
        <taxon>Streptosporangiaceae</taxon>
        <taxon>Sphaerisporangium</taxon>
    </lineage>
</organism>
<evidence type="ECO:0000256" key="1">
    <source>
        <dbReference type="SAM" id="MobiDB-lite"/>
    </source>
</evidence>
<gene>
    <name evidence="2" type="ORF">BJ982_007422</name>
</gene>
<accession>A0A7W7GCB6</accession>
<dbReference type="Proteomes" id="UP000542210">
    <property type="component" value="Unassembled WGS sequence"/>
</dbReference>
<dbReference type="AlphaFoldDB" id="A0A7W7GCB6"/>
<keyword evidence="3" id="KW-1185">Reference proteome</keyword>
<reference evidence="2 3" key="1">
    <citation type="submission" date="2020-08" db="EMBL/GenBank/DDBJ databases">
        <title>Sequencing the genomes of 1000 actinobacteria strains.</title>
        <authorList>
            <person name="Klenk H.-P."/>
        </authorList>
    </citation>
    <scope>NUCLEOTIDE SEQUENCE [LARGE SCALE GENOMIC DNA]</scope>
    <source>
        <strain evidence="2 3">DSM 45784</strain>
    </source>
</reference>
<comment type="caution">
    <text evidence="2">The sequence shown here is derived from an EMBL/GenBank/DDBJ whole genome shotgun (WGS) entry which is preliminary data.</text>
</comment>
<evidence type="ECO:0000313" key="3">
    <source>
        <dbReference type="Proteomes" id="UP000542210"/>
    </source>
</evidence>
<name>A0A7W7GCB6_9ACTN</name>
<dbReference type="EMBL" id="JACHND010000001">
    <property type="protein sequence ID" value="MBB4705878.1"/>
    <property type="molecule type" value="Genomic_DNA"/>
</dbReference>
<protein>
    <submittedName>
        <fullName evidence="2">Uncharacterized protein</fullName>
    </submittedName>
</protein>
<dbReference type="RefSeq" id="WP_184887871.1">
    <property type="nucleotide sequence ID" value="NZ_BOOV01000003.1"/>
</dbReference>
<evidence type="ECO:0000313" key="2">
    <source>
        <dbReference type="EMBL" id="MBB4705878.1"/>
    </source>
</evidence>
<proteinExistence type="predicted"/>
<feature type="region of interest" description="Disordered" evidence="1">
    <location>
        <begin position="28"/>
        <end position="47"/>
    </location>
</feature>